<dbReference type="InterPro" id="IPR018313">
    <property type="entry name" value="SBP_3_CS"/>
</dbReference>
<dbReference type="CDD" id="cd13703">
    <property type="entry name" value="PBP2_HisJ_LAO"/>
    <property type="match status" value="1"/>
</dbReference>
<geneLocation type="plasmid" evidence="9">
    <name>INF167_p0001</name>
</geneLocation>
<dbReference type="PANTHER" id="PTHR35936:SF13">
    <property type="entry name" value="HISTIDINE-BINDING PERIPLASMIC PROTEIN"/>
    <property type="match status" value="1"/>
</dbReference>
<name>A0A2L1KSZ3_KLEPN</name>
<evidence type="ECO:0000313" key="9">
    <source>
        <dbReference type="EMBL" id="AVE25614.1"/>
    </source>
</evidence>
<keyword evidence="3" id="KW-0813">Transport</keyword>
<gene>
    <name evidence="9" type="primary">hisJ</name>
    <name evidence="9" type="ORF">INF167p1_00040</name>
</gene>
<dbReference type="GO" id="GO:0030288">
    <property type="term" value="C:outer membrane-bounded periplasmic space"/>
    <property type="evidence" value="ECO:0007669"/>
    <property type="project" value="InterPro"/>
</dbReference>
<organism evidence="9">
    <name type="scientific">Klebsiella pneumoniae</name>
    <dbReference type="NCBI Taxonomy" id="573"/>
    <lineage>
        <taxon>Bacteria</taxon>
        <taxon>Pseudomonadati</taxon>
        <taxon>Pseudomonadota</taxon>
        <taxon>Gammaproteobacteria</taxon>
        <taxon>Enterobacterales</taxon>
        <taxon>Enterobacteriaceae</taxon>
        <taxon>Klebsiella/Raoultella group</taxon>
        <taxon>Klebsiella</taxon>
        <taxon>Klebsiella pneumoniae complex</taxon>
    </lineage>
</organism>
<evidence type="ECO:0000256" key="7">
    <source>
        <dbReference type="SAM" id="SignalP"/>
    </source>
</evidence>
<protein>
    <submittedName>
        <fullName evidence="9">Histidine ABC transporter substrate-binding protein HisJ</fullName>
    </submittedName>
</protein>
<evidence type="ECO:0000256" key="3">
    <source>
        <dbReference type="ARBA" id="ARBA00022448"/>
    </source>
</evidence>
<feature type="chain" id="PRO_5014604007" evidence="7">
    <location>
        <begin position="24"/>
        <end position="261"/>
    </location>
</feature>
<comment type="subcellular location">
    <subcellularLocation>
        <location evidence="1">Periplasm</location>
    </subcellularLocation>
</comment>
<dbReference type="InterPro" id="IPR005768">
    <property type="entry name" value="Lys_Arg_Orn-bd"/>
</dbReference>
<dbReference type="EMBL" id="KY454639">
    <property type="protein sequence ID" value="AVE25614.1"/>
    <property type="molecule type" value="Genomic_DNA"/>
</dbReference>
<sequence>MNMTMTVVAGAIALTMMLNTAHAAEQKTVKLGLSPAYAPFESKTPDGKLVGFDIDIGNEVCKRIQANCVWVEMSFDGLIPALVSKKIDIINSSMNITEKRQKSISFTNPIYIMPIQLVARKNSGLLPTVESLKGKSVGVQQGTTQEDYAKAHWANAGVNVVTYQDQDQVFMDLSAGRLDGAVQESQTAQQAFLSKDEGKEFSFAGDSLKDPVTLGQGTGMGLRQKDTELQQQVNNALNEMKKDGTLLKLSTQYFNRNIIAE</sequence>
<evidence type="ECO:0000256" key="4">
    <source>
        <dbReference type="ARBA" id="ARBA00022729"/>
    </source>
</evidence>
<dbReference type="AlphaFoldDB" id="A0A2L1KSZ3"/>
<reference evidence="9" key="1">
    <citation type="submission" date="2016-12" db="EMBL/GenBank/DDBJ databases">
        <title>Frequent emergence of pathogenic lineages of Klebsiella pneumoniae via mobilisation of yersiniabactin and colibactin.</title>
        <authorList>
            <person name="Lam M.M.C."/>
            <person name="Wick R.R."/>
            <person name="Wyres K.L."/>
            <person name="Gorrie C."/>
            <person name="Judd L."/>
            <person name="Jenney A."/>
            <person name="Holt K.E."/>
        </authorList>
    </citation>
    <scope>NUCLEOTIDE SEQUENCE</scope>
    <source>
        <strain evidence="9">INF167</strain>
        <plasmid evidence="9">INF167_p0001</plasmid>
    </source>
</reference>
<dbReference type="InterPro" id="IPR001638">
    <property type="entry name" value="Solute-binding_3/MltF_N"/>
</dbReference>
<dbReference type="PROSITE" id="PS01039">
    <property type="entry name" value="SBP_BACTERIAL_3"/>
    <property type="match status" value="1"/>
</dbReference>
<feature type="domain" description="Solute-binding protein family 3/N-terminal" evidence="8">
    <location>
        <begin position="28"/>
        <end position="257"/>
    </location>
</feature>
<proteinExistence type="inferred from homology"/>
<keyword evidence="9" id="KW-0614">Plasmid</keyword>
<feature type="signal peptide" evidence="7">
    <location>
        <begin position="1"/>
        <end position="23"/>
    </location>
</feature>
<evidence type="ECO:0000259" key="8">
    <source>
        <dbReference type="SMART" id="SM00062"/>
    </source>
</evidence>
<dbReference type="SUPFAM" id="SSF53850">
    <property type="entry name" value="Periplasmic binding protein-like II"/>
    <property type="match status" value="1"/>
</dbReference>
<evidence type="ECO:0000256" key="5">
    <source>
        <dbReference type="ARBA" id="ARBA00022764"/>
    </source>
</evidence>
<keyword evidence="5" id="KW-0574">Periplasm</keyword>
<dbReference type="Gene3D" id="3.40.190.10">
    <property type="entry name" value="Periplasmic binding protein-like II"/>
    <property type="match status" value="2"/>
</dbReference>
<evidence type="ECO:0000256" key="1">
    <source>
        <dbReference type="ARBA" id="ARBA00004418"/>
    </source>
</evidence>
<dbReference type="SMART" id="SM00062">
    <property type="entry name" value="PBPb"/>
    <property type="match status" value="1"/>
</dbReference>
<accession>A0A2L1KSZ3</accession>
<dbReference type="Pfam" id="PF00497">
    <property type="entry name" value="SBP_bac_3"/>
    <property type="match status" value="1"/>
</dbReference>
<dbReference type="NCBIfam" id="TIGR01096">
    <property type="entry name" value="3A0103s03R"/>
    <property type="match status" value="1"/>
</dbReference>
<evidence type="ECO:0000256" key="2">
    <source>
        <dbReference type="ARBA" id="ARBA00010333"/>
    </source>
</evidence>
<dbReference type="RefSeq" id="WP_048264964.1">
    <property type="nucleotide sequence ID" value="NZ_CP015754.1"/>
</dbReference>
<evidence type="ECO:0000256" key="6">
    <source>
        <dbReference type="RuleBase" id="RU003744"/>
    </source>
</evidence>
<comment type="similarity">
    <text evidence="2 6">Belongs to the bacterial solute-binding protein 3 family.</text>
</comment>
<keyword evidence="4 7" id="KW-0732">Signal</keyword>
<dbReference type="PANTHER" id="PTHR35936">
    <property type="entry name" value="MEMBRANE-BOUND LYTIC MUREIN TRANSGLYCOSYLASE F"/>
    <property type="match status" value="1"/>
</dbReference>